<evidence type="ECO:0000313" key="4">
    <source>
        <dbReference type="Proteomes" id="UP000184452"/>
    </source>
</evidence>
<dbReference type="SUPFAM" id="SSF54593">
    <property type="entry name" value="Glyoxalase/Bleomycin resistance protein/Dihydroxybiphenyl dioxygenase"/>
    <property type="match status" value="1"/>
</dbReference>
<reference evidence="3 4" key="1">
    <citation type="submission" date="2016-11" db="EMBL/GenBank/DDBJ databases">
        <authorList>
            <person name="Jaros S."/>
            <person name="Januszkiewicz K."/>
            <person name="Wedrychowicz H."/>
        </authorList>
    </citation>
    <scope>NUCLEOTIDE SEQUENCE [LARGE SCALE GENOMIC DNA]</scope>
    <source>
        <strain evidence="3 4">CGMCC 4.5723</strain>
    </source>
</reference>
<dbReference type="Pfam" id="PF19581">
    <property type="entry name" value="Glyoxalase_7"/>
    <property type="match status" value="1"/>
</dbReference>
<proteinExistence type="predicted"/>
<dbReference type="STRING" id="758803.SAMN05421803_102202"/>
<organism evidence="3 4">
    <name type="scientific">Nocardiopsis flavescens</name>
    <dbReference type="NCBI Taxonomy" id="758803"/>
    <lineage>
        <taxon>Bacteria</taxon>
        <taxon>Bacillati</taxon>
        <taxon>Actinomycetota</taxon>
        <taxon>Actinomycetes</taxon>
        <taxon>Streptosporangiales</taxon>
        <taxon>Nocardiopsidaceae</taxon>
        <taxon>Nocardiopsis</taxon>
    </lineage>
</organism>
<dbReference type="OrthoDB" id="6624781at2"/>
<dbReference type="EMBL" id="FQZK01000002">
    <property type="protein sequence ID" value="SHI82001.1"/>
    <property type="molecule type" value="Genomic_DNA"/>
</dbReference>
<sequence>MTRGDGTTEEAVPILRVADAAASARWYARLGFAVAWEHRFEPGLPAFVEVHRGRVRLFLSEHAGDARPDTLLYLRLNGIDAVAAEFGVPVGEEPWGRELALRDPDGNRIRVGEPVGPPPTPDP</sequence>
<dbReference type="Proteomes" id="UP000184452">
    <property type="component" value="Unassembled WGS sequence"/>
</dbReference>
<dbReference type="InterPro" id="IPR000335">
    <property type="entry name" value="Bleomycin-R"/>
</dbReference>
<keyword evidence="1" id="KW-0046">Antibiotic resistance</keyword>
<evidence type="ECO:0000256" key="2">
    <source>
        <dbReference type="SAM" id="MobiDB-lite"/>
    </source>
</evidence>
<keyword evidence="4" id="KW-1185">Reference proteome</keyword>
<evidence type="ECO:0000256" key="1">
    <source>
        <dbReference type="ARBA" id="ARBA00023251"/>
    </source>
</evidence>
<evidence type="ECO:0000313" key="3">
    <source>
        <dbReference type="EMBL" id="SHI82001.1"/>
    </source>
</evidence>
<protein>
    <recommendedName>
        <fullName evidence="5">VOC family protein</fullName>
    </recommendedName>
</protein>
<dbReference type="InterPro" id="IPR029068">
    <property type="entry name" value="Glyas_Bleomycin-R_OHBP_Dase"/>
</dbReference>
<gene>
    <name evidence="3" type="ORF">SAMN05421803_102202</name>
</gene>
<dbReference type="RefSeq" id="WP_073375929.1">
    <property type="nucleotide sequence ID" value="NZ_FQZK01000002.1"/>
</dbReference>
<dbReference type="AlphaFoldDB" id="A0A1M6E978"/>
<accession>A0A1M6E978</accession>
<evidence type="ECO:0008006" key="5">
    <source>
        <dbReference type="Google" id="ProtNLM"/>
    </source>
</evidence>
<feature type="compositionally biased region" description="Basic and acidic residues" evidence="2">
    <location>
        <begin position="99"/>
        <end position="111"/>
    </location>
</feature>
<dbReference type="Gene3D" id="3.10.180.10">
    <property type="entry name" value="2,3-Dihydroxybiphenyl 1,2-Dioxygenase, domain 1"/>
    <property type="match status" value="1"/>
</dbReference>
<dbReference type="GO" id="GO:0046677">
    <property type="term" value="P:response to antibiotic"/>
    <property type="evidence" value="ECO:0007669"/>
    <property type="project" value="UniProtKB-KW"/>
</dbReference>
<feature type="region of interest" description="Disordered" evidence="2">
    <location>
        <begin position="99"/>
        <end position="123"/>
    </location>
</feature>
<name>A0A1M6E978_9ACTN</name>